<dbReference type="VEuPathDB" id="CryptoDB:Cvel_27262"/>
<gene>
    <name evidence="1" type="ORF">Cvel_27262</name>
</gene>
<dbReference type="AlphaFoldDB" id="A0A0G4HGJ4"/>
<organism evidence="1">
    <name type="scientific">Chromera velia CCMP2878</name>
    <dbReference type="NCBI Taxonomy" id="1169474"/>
    <lineage>
        <taxon>Eukaryota</taxon>
        <taxon>Sar</taxon>
        <taxon>Alveolata</taxon>
        <taxon>Colpodellida</taxon>
        <taxon>Chromeraceae</taxon>
        <taxon>Chromera</taxon>
    </lineage>
</organism>
<name>A0A0G4HGJ4_9ALVE</name>
<accession>A0A0G4HGJ4</accession>
<proteinExistence type="predicted"/>
<sequence length="215" mass="22939">MAHCFIRWAAVLLPNPRTGPVARPLCISVRTVASQALPSAVPMGKALPAGMIPIRLISQRLKLSIPLTGLDESFSRTRHRPNKRVRSGPIPMSDTIAIENGIPVGASGVNNGLSGRTVLSFHPLVIVSTGRSRGIRYKRASPIGAPPVIPLSRTPASTALLTASKTVIGAASALPTRVRGLSFRGFPSLCLGKGLPLRDSRRDSSRPCERHERNL</sequence>
<evidence type="ECO:0000313" key="1">
    <source>
        <dbReference type="EMBL" id="CEM43070.1"/>
    </source>
</evidence>
<reference evidence="1" key="1">
    <citation type="submission" date="2014-11" db="EMBL/GenBank/DDBJ databases">
        <authorList>
            <person name="Otto D Thomas"/>
            <person name="Naeem Raeece"/>
        </authorList>
    </citation>
    <scope>NUCLEOTIDE SEQUENCE</scope>
</reference>
<dbReference type="EMBL" id="CDMZ01002605">
    <property type="protein sequence ID" value="CEM43070.1"/>
    <property type="molecule type" value="Genomic_DNA"/>
</dbReference>
<protein>
    <submittedName>
        <fullName evidence="1">Uncharacterized protein</fullName>
    </submittedName>
</protein>
<dbReference type="PhylomeDB" id="A0A0G4HGJ4"/>